<dbReference type="CDD" id="cd13850">
    <property type="entry name" value="CuRO_1_Abr2_like"/>
    <property type="match status" value="1"/>
</dbReference>
<dbReference type="InterPro" id="IPR045087">
    <property type="entry name" value="Cu-oxidase_fam"/>
</dbReference>
<keyword evidence="2" id="KW-0479">Metal-binding</keyword>
<dbReference type="CDD" id="cd13898">
    <property type="entry name" value="CuRO_3_Abr2_like"/>
    <property type="match status" value="1"/>
</dbReference>
<dbReference type="Gene3D" id="2.60.40.420">
    <property type="entry name" value="Cupredoxins - blue copper proteins"/>
    <property type="match status" value="3"/>
</dbReference>
<dbReference type="InterPro" id="IPR002355">
    <property type="entry name" value="Cu_oxidase_Cu_BS"/>
</dbReference>
<dbReference type="InterPro" id="IPR001117">
    <property type="entry name" value="Cu-oxidase_2nd"/>
</dbReference>
<dbReference type="CDD" id="cd13876">
    <property type="entry name" value="CuRO_2_Abr2_like"/>
    <property type="match status" value="1"/>
</dbReference>
<keyword evidence="11" id="KW-1185">Reference proteome</keyword>
<dbReference type="PANTHER" id="PTHR11709:SF488">
    <property type="entry name" value="LACCASE-RELATED"/>
    <property type="match status" value="1"/>
</dbReference>
<feature type="domain" description="Plastocyanin-like" evidence="7">
    <location>
        <begin position="126"/>
        <end position="327"/>
    </location>
</feature>
<evidence type="ECO:0000259" key="7">
    <source>
        <dbReference type="Pfam" id="PF00394"/>
    </source>
</evidence>
<evidence type="ECO:0000256" key="4">
    <source>
        <dbReference type="ARBA" id="ARBA00023002"/>
    </source>
</evidence>
<dbReference type="PANTHER" id="PTHR11709">
    <property type="entry name" value="MULTI-COPPER OXIDASE"/>
    <property type="match status" value="1"/>
</dbReference>
<comment type="similarity">
    <text evidence="1">Belongs to the multicopper oxidase family.</text>
</comment>
<reference evidence="10" key="1">
    <citation type="journal article" date="2020" name="Stud. Mycol.">
        <title>101 Dothideomycetes genomes: a test case for predicting lifestyles and emergence of pathogens.</title>
        <authorList>
            <person name="Haridas S."/>
            <person name="Albert R."/>
            <person name="Binder M."/>
            <person name="Bloem J."/>
            <person name="Labutti K."/>
            <person name="Salamov A."/>
            <person name="Andreopoulos B."/>
            <person name="Baker S."/>
            <person name="Barry K."/>
            <person name="Bills G."/>
            <person name="Bluhm B."/>
            <person name="Cannon C."/>
            <person name="Castanera R."/>
            <person name="Culley D."/>
            <person name="Daum C."/>
            <person name="Ezra D."/>
            <person name="Gonzalez J."/>
            <person name="Henrissat B."/>
            <person name="Kuo A."/>
            <person name="Liang C."/>
            <person name="Lipzen A."/>
            <person name="Lutzoni F."/>
            <person name="Magnuson J."/>
            <person name="Mondo S."/>
            <person name="Nolan M."/>
            <person name="Ohm R."/>
            <person name="Pangilinan J."/>
            <person name="Park H.-J."/>
            <person name="Ramirez L."/>
            <person name="Alfaro M."/>
            <person name="Sun H."/>
            <person name="Tritt A."/>
            <person name="Yoshinaga Y."/>
            <person name="Zwiers L.-H."/>
            <person name="Turgeon B."/>
            <person name="Goodwin S."/>
            <person name="Spatafora J."/>
            <person name="Crous P."/>
            <person name="Grigoriev I."/>
        </authorList>
    </citation>
    <scope>NUCLEOTIDE SEQUENCE</scope>
    <source>
        <strain evidence="10">CBS 109.77</strain>
    </source>
</reference>
<evidence type="ECO:0000256" key="1">
    <source>
        <dbReference type="ARBA" id="ARBA00010609"/>
    </source>
</evidence>
<keyword evidence="3" id="KW-0732">Signal</keyword>
<organism evidence="10 11">
    <name type="scientific">Melanomma pulvis-pyrius CBS 109.77</name>
    <dbReference type="NCBI Taxonomy" id="1314802"/>
    <lineage>
        <taxon>Eukaryota</taxon>
        <taxon>Fungi</taxon>
        <taxon>Dikarya</taxon>
        <taxon>Ascomycota</taxon>
        <taxon>Pezizomycotina</taxon>
        <taxon>Dothideomycetes</taxon>
        <taxon>Pleosporomycetidae</taxon>
        <taxon>Pleosporales</taxon>
        <taxon>Melanommataceae</taxon>
        <taxon>Melanomma</taxon>
    </lineage>
</organism>
<dbReference type="Pfam" id="PF07732">
    <property type="entry name" value="Cu-oxidase_3"/>
    <property type="match status" value="1"/>
</dbReference>
<evidence type="ECO:0000256" key="2">
    <source>
        <dbReference type="ARBA" id="ARBA00022723"/>
    </source>
</evidence>
<protein>
    <submittedName>
        <fullName evidence="10">Multicopper oxidase</fullName>
    </submittedName>
</protein>
<dbReference type="Proteomes" id="UP000799757">
    <property type="component" value="Unassembled WGS sequence"/>
</dbReference>
<sequence length="557" mass="61203">MIFINDQFPGPLLEVQQDEWVEVTVINKMPFNTTIHYHGIDQQKTPWADGVPGLSQRPIQPGDSYTYKWYANQYGSYFYHAHSRGQIDDGCYGPIIIKPKTGLPNPFDKIAPTEVDLLETAASDITPIIISDWRHTTSQHTMELQIASGIESSICMNSALVNGKGAVNCWSREEITKFTSPAFAPLLAQLNVTMTDKGCLPAQLLEALGGVPANLSVLPPEIFDVCTPTKGSQEIIHASRSNKWIALDLISTAGVDSFGFSIDEHPLWVYAADGQYIEPVKVDALNLLNGDRYSVFVELNKPASQYGIRVASTAGAQLFNTTAILAYADVDTDCDIHTLTSSPFINQVGALISPNTTSYLDPLKAAPFPAQFPQPAPEVDQTIFMSLGIVGKSYNWALNGTILNHAIVDDLNPPLLYQDPSSANFGENITIITKNNTWVDLVFKIETFPQPAHPIHKHSNKAYLIGQGDGAFNWTTVAQAAAAIPQNFNFVTPPFRDSFVTPPANTGPTWMAVRYHVENPGAFMLHCHIQSHLEGGMAMVMLDGVDEWPQVPDEYKN</sequence>
<keyword evidence="6" id="KW-0325">Glycoprotein</keyword>
<dbReference type="GO" id="GO:0016491">
    <property type="term" value="F:oxidoreductase activity"/>
    <property type="evidence" value="ECO:0007669"/>
    <property type="project" value="UniProtKB-KW"/>
</dbReference>
<dbReference type="PROSITE" id="PS00080">
    <property type="entry name" value="MULTICOPPER_OXIDASE2"/>
    <property type="match status" value="1"/>
</dbReference>
<gene>
    <name evidence="10" type="ORF">K505DRAFT_289895</name>
</gene>
<evidence type="ECO:0000313" key="11">
    <source>
        <dbReference type="Proteomes" id="UP000799757"/>
    </source>
</evidence>
<keyword evidence="5" id="KW-0186">Copper</keyword>
<dbReference type="InterPro" id="IPR033138">
    <property type="entry name" value="Cu_oxidase_CS"/>
</dbReference>
<dbReference type="GO" id="GO:0005507">
    <property type="term" value="F:copper ion binding"/>
    <property type="evidence" value="ECO:0007669"/>
    <property type="project" value="InterPro"/>
</dbReference>
<dbReference type="Pfam" id="PF00394">
    <property type="entry name" value="Cu-oxidase"/>
    <property type="match status" value="1"/>
</dbReference>
<feature type="domain" description="Plastocyanin-like" evidence="9">
    <location>
        <begin position="1"/>
        <end position="100"/>
    </location>
</feature>
<dbReference type="EMBL" id="MU002485">
    <property type="protein sequence ID" value="KAF2786349.1"/>
    <property type="molecule type" value="Genomic_DNA"/>
</dbReference>
<proteinExistence type="inferred from homology"/>
<dbReference type="PROSITE" id="PS00079">
    <property type="entry name" value="MULTICOPPER_OXIDASE1"/>
    <property type="match status" value="1"/>
</dbReference>
<evidence type="ECO:0000313" key="10">
    <source>
        <dbReference type="EMBL" id="KAF2786349.1"/>
    </source>
</evidence>
<evidence type="ECO:0000259" key="9">
    <source>
        <dbReference type="Pfam" id="PF07732"/>
    </source>
</evidence>
<evidence type="ECO:0000256" key="3">
    <source>
        <dbReference type="ARBA" id="ARBA00022729"/>
    </source>
</evidence>
<accession>A0A6A6WQH0</accession>
<keyword evidence="4" id="KW-0560">Oxidoreductase</keyword>
<dbReference type="InterPro" id="IPR011706">
    <property type="entry name" value="Cu-oxidase_C"/>
</dbReference>
<dbReference type="AlphaFoldDB" id="A0A6A6WQH0"/>
<feature type="domain" description="Plastocyanin-like" evidence="8">
    <location>
        <begin position="424"/>
        <end position="544"/>
    </location>
</feature>
<dbReference type="Pfam" id="PF07731">
    <property type="entry name" value="Cu-oxidase_2"/>
    <property type="match status" value="1"/>
</dbReference>
<dbReference type="InterPro" id="IPR008972">
    <property type="entry name" value="Cupredoxin"/>
</dbReference>
<evidence type="ECO:0000256" key="6">
    <source>
        <dbReference type="ARBA" id="ARBA00023180"/>
    </source>
</evidence>
<dbReference type="InterPro" id="IPR011707">
    <property type="entry name" value="Cu-oxidase-like_N"/>
</dbReference>
<name>A0A6A6WQH0_9PLEO</name>
<dbReference type="SUPFAM" id="SSF49503">
    <property type="entry name" value="Cupredoxins"/>
    <property type="match status" value="3"/>
</dbReference>
<dbReference type="OrthoDB" id="2121828at2759"/>
<evidence type="ECO:0000256" key="5">
    <source>
        <dbReference type="ARBA" id="ARBA00023008"/>
    </source>
</evidence>
<evidence type="ECO:0000259" key="8">
    <source>
        <dbReference type="Pfam" id="PF07731"/>
    </source>
</evidence>